<dbReference type="Proteomes" id="UP000218231">
    <property type="component" value="Unassembled WGS sequence"/>
</dbReference>
<evidence type="ECO:0000313" key="2">
    <source>
        <dbReference type="EMBL" id="PAV92290.1"/>
    </source>
</evidence>
<dbReference type="EMBL" id="LIAE01006249">
    <property type="protein sequence ID" value="PAV92290.1"/>
    <property type="molecule type" value="Genomic_DNA"/>
</dbReference>
<gene>
    <name evidence="2" type="ORF">WR25_01211</name>
</gene>
<protein>
    <submittedName>
        <fullName evidence="2">Uncharacterized protein</fullName>
    </submittedName>
</protein>
<feature type="transmembrane region" description="Helical" evidence="1">
    <location>
        <begin position="111"/>
        <end position="132"/>
    </location>
</feature>
<keyword evidence="1" id="KW-0472">Membrane</keyword>
<evidence type="ECO:0000313" key="3">
    <source>
        <dbReference type="Proteomes" id="UP000218231"/>
    </source>
</evidence>
<sequence>MKVDGILIPNVKVPIQIYEDLEKGSHVEFYALVQNSKNKVKNTAIVLAAKTASGRLLRVPSMRYKVQLHFWVIAAIWAAVAFVLSWIALVFGSDFLMGSRSMSLQWAFINSGASVIGLLTGGFFVGCGIYLFHKTSVLDTWKSIAPALLAERFSKLHR</sequence>
<accession>A0A2A2M1J0</accession>
<name>A0A2A2M1J0_9BILA</name>
<dbReference type="AlphaFoldDB" id="A0A2A2M1J0"/>
<comment type="caution">
    <text evidence="2">The sequence shown here is derived from an EMBL/GenBank/DDBJ whole genome shotgun (WGS) entry which is preliminary data.</text>
</comment>
<proteinExistence type="predicted"/>
<keyword evidence="3" id="KW-1185">Reference proteome</keyword>
<keyword evidence="1" id="KW-0812">Transmembrane</keyword>
<reference evidence="2 3" key="1">
    <citation type="journal article" date="2017" name="Curr. Biol.">
        <title>Genome architecture and evolution of a unichromosomal asexual nematode.</title>
        <authorList>
            <person name="Fradin H."/>
            <person name="Zegar C."/>
            <person name="Gutwein M."/>
            <person name="Lucas J."/>
            <person name="Kovtun M."/>
            <person name="Corcoran D."/>
            <person name="Baugh L.R."/>
            <person name="Kiontke K."/>
            <person name="Gunsalus K."/>
            <person name="Fitch D.H."/>
            <person name="Piano F."/>
        </authorList>
    </citation>
    <scope>NUCLEOTIDE SEQUENCE [LARGE SCALE GENOMIC DNA]</scope>
    <source>
        <strain evidence="2">PF1309</strain>
    </source>
</reference>
<feature type="transmembrane region" description="Helical" evidence="1">
    <location>
        <begin position="68"/>
        <end position="91"/>
    </location>
</feature>
<evidence type="ECO:0000256" key="1">
    <source>
        <dbReference type="SAM" id="Phobius"/>
    </source>
</evidence>
<keyword evidence="1" id="KW-1133">Transmembrane helix</keyword>
<organism evidence="2 3">
    <name type="scientific">Diploscapter pachys</name>
    <dbReference type="NCBI Taxonomy" id="2018661"/>
    <lineage>
        <taxon>Eukaryota</taxon>
        <taxon>Metazoa</taxon>
        <taxon>Ecdysozoa</taxon>
        <taxon>Nematoda</taxon>
        <taxon>Chromadorea</taxon>
        <taxon>Rhabditida</taxon>
        <taxon>Rhabditina</taxon>
        <taxon>Rhabditomorpha</taxon>
        <taxon>Rhabditoidea</taxon>
        <taxon>Rhabditidae</taxon>
        <taxon>Diploscapter</taxon>
    </lineage>
</organism>